<dbReference type="InterPro" id="IPR002182">
    <property type="entry name" value="NB-ARC"/>
</dbReference>
<dbReference type="InterPro" id="IPR011990">
    <property type="entry name" value="TPR-like_helical_dom_sf"/>
</dbReference>
<dbReference type="RefSeq" id="WP_379579833.1">
    <property type="nucleotide sequence ID" value="NZ_JBHUFV010000061.1"/>
</dbReference>
<keyword evidence="8" id="KW-1185">Reference proteome</keyword>
<dbReference type="SMART" id="SM00028">
    <property type="entry name" value="TPR"/>
    <property type="match status" value="4"/>
</dbReference>
<dbReference type="SMART" id="SM00862">
    <property type="entry name" value="Trans_reg_C"/>
    <property type="match status" value="1"/>
</dbReference>
<dbReference type="PRINTS" id="PR00364">
    <property type="entry name" value="DISEASERSIST"/>
</dbReference>
<evidence type="ECO:0000256" key="5">
    <source>
        <dbReference type="PROSITE-ProRule" id="PRU01091"/>
    </source>
</evidence>
<gene>
    <name evidence="7" type="ORF">ACFSKW_42060</name>
</gene>
<dbReference type="PANTHER" id="PTHR35807">
    <property type="entry name" value="TRANSCRIPTIONAL REGULATOR REDD-RELATED"/>
    <property type="match status" value="1"/>
</dbReference>
<dbReference type="InterPro" id="IPR019734">
    <property type="entry name" value="TPR_rpt"/>
</dbReference>
<dbReference type="PROSITE" id="PS51755">
    <property type="entry name" value="OMPR_PHOB"/>
    <property type="match status" value="1"/>
</dbReference>
<evidence type="ECO:0000313" key="8">
    <source>
        <dbReference type="Proteomes" id="UP001597368"/>
    </source>
</evidence>
<dbReference type="InterPro" id="IPR027417">
    <property type="entry name" value="P-loop_NTPase"/>
</dbReference>
<dbReference type="Gene3D" id="1.25.40.10">
    <property type="entry name" value="Tetratricopeptide repeat domain"/>
    <property type="match status" value="2"/>
</dbReference>
<dbReference type="InterPro" id="IPR003593">
    <property type="entry name" value="AAA+_ATPase"/>
</dbReference>
<dbReference type="PANTHER" id="PTHR35807:SF1">
    <property type="entry name" value="TRANSCRIPTIONAL REGULATOR REDD"/>
    <property type="match status" value="1"/>
</dbReference>
<evidence type="ECO:0000313" key="7">
    <source>
        <dbReference type="EMBL" id="MFD1938081.1"/>
    </source>
</evidence>
<dbReference type="CDD" id="cd15831">
    <property type="entry name" value="BTAD"/>
    <property type="match status" value="1"/>
</dbReference>
<dbReference type="InterPro" id="IPR005158">
    <property type="entry name" value="BTAD"/>
</dbReference>
<comment type="similarity">
    <text evidence="1">Belongs to the AfsR/DnrI/RedD regulatory family.</text>
</comment>
<evidence type="ECO:0000256" key="4">
    <source>
        <dbReference type="ARBA" id="ARBA00023163"/>
    </source>
</evidence>
<dbReference type="SUPFAM" id="SSF46894">
    <property type="entry name" value="C-terminal effector domain of the bipartite response regulators"/>
    <property type="match status" value="1"/>
</dbReference>
<dbReference type="EMBL" id="JBHUFV010000061">
    <property type="protein sequence ID" value="MFD1938081.1"/>
    <property type="molecule type" value="Genomic_DNA"/>
</dbReference>
<dbReference type="InterPro" id="IPR001867">
    <property type="entry name" value="OmpR/PhoB-type_DNA-bd"/>
</dbReference>
<feature type="DNA-binding region" description="OmpR/PhoB-type" evidence="5">
    <location>
        <begin position="1"/>
        <end position="97"/>
    </location>
</feature>
<keyword evidence="2" id="KW-0805">Transcription regulation</keyword>
<dbReference type="Gene3D" id="3.40.50.300">
    <property type="entry name" value="P-loop containing nucleotide triphosphate hydrolases"/>
    <property type="match status" value="1"/>
</dbReference>
<proteinExistence type="inferred from homology"/>
<accession>A0ABW4TBF2</accession>
<evidence type="ECO:0000256" key="1">
    <source>
        <dbReference type="ARBA" id="ARBA00005820"/>
    </source>
</evidence>
<dbReference type="Pfam" id="PF00931">
    <property type="entry name" value="NB-ARC"/>
    <property type="match status" value="1"/>
</dbReference>
<keyword evidence="4" id="KW-0804">Transcription</keyword>
<sequence>MFIALLGPVLGRLHGREVSLGAPRQQAIAAILACSAGKVVLKEHLIDGLWGEDPPKSAEQSVYTYVAGLRNVLEPGRGSRGEPRILVGVPGGYSLHVDPLHVDCVAFSARLEDAARRRAEGDLEGCLDQLDLALELWRGPALPGVPGPFAEARRLHLDELRVTAMERRAEVMVELGRYQEILPSLMKLVNEQPLREGLRESLMRALHLSGRQAEALEVFRDGEHLLAEELGVDPGERLRAYRDVILRGETPAPAPPIITVPRQLPRDLLGFVGRTTEQLRIRSHLAPWDEAPPTPVVAISGPPGAGKSALAVHVAHAVARRFPDGQLYVNLRGGTPGVKRLTQAQALGRLLRALGTVPERVPVDLDEAAALWRDLLSDRRVLVLLDDAANLAQVRPLLSLPAGCAVLVTSRETLAPADDCVQVRLGTLQDAEAVTMLARLTEASRTSADPAATTRLVRLCDGLPLALRIAGARLASRPDWTVGMLVDRLADEQRRLHELESGDLAVRSGLTASWQALHDSDHPTDRTAARLLLLLALIRVPDVSTEVAAALLNAPAAEAERALDRLVDANLVERGRAWHYQMHDLVRLFASEHVVADRVACLDRVLGYYLVSVEHATRLMDPHRVQADSPAVQMRPHPVTDRDEAHDWLNAEEPNLVAAAAQAMDDPDERIARLGAALSIALRWFQRHSYSLVDMISLCQRALAVARRLSDDAMALEAHGGIASGFGHQGQVDTAVRHLNEELKLARRLGDRFAEQRALGNLANSYVDVGRHDLTLRHAMAQLKIATEIGSQVGQRYALLMAGHANGRLRRFAEAEECLTSALAMARKVGDLGHEGAILGVLGLVKIDEGDLDAGVEALTAGLAVARTVKSLNTEMNCLITLARAHRLLGRPRQARAFLSEAASLSRAMQSAEFSRQVAEERQAQGAGDALPLAGLV</sequence>
<evidence type="ECO:0000256" key="2">
    <source>
        <dbReference type="ARBA" id="ARBA00023015"/>
    </source>
</evidence>
<dbReference type="SUPFAM" id="SSF52540">
    <property type="entry name" value="P-loop containing nucleoside triphosphate hydrolases"/>
    <property type="match status" value="1"/>
</dbReference>
<keyword evidence="3 5" id="KW-0238">DNA-binding</keyword>
<dbReference type="Pfam" id="PF03704">
    <property type="entry name" value="BTAD"/>
    <property type="match status" value="1"/>
</dbReference>
<dbReference type="InterPro" id="IPR016032">
    <property type="entry name" value="Sig_transdc_resp-reg_C-effctor"/>
</dbReference>
<dbReference type="Pfam" id="PF00486">
    <property type="entry name" value="Trans_reg_C"/>
    <property type="match status" value="1"/>
</dbReference>
<dbReference type="SUPFAM" id="SSF48452">
    <property type="entry name" value="TPR-like"/>
    <property type="match status" value="3"/>
</dbReference>
<name>A0ABW4TBF2_9ACTN</name>
<dbReference type="Proteomes" id="UP001597368">
    <property type="component" value="Unassembled WGS sequence"/>
</dbReference>
<dbReference type="SMART" id="SM00382">
    <property type="entry name" value="AAA"/>
    <property type="match status" value="1"/>
</dbReference>
<dbReference type="InterPro" id="IPR036388">
    <property type="entry name" value="WH-like_DNA-bd_sf"/>
</dbReference>
<dbReference type="Gene3D" id="1.10.10.10">
    <property type="entry name" value="Winged helix-like DNA-binding domain superfamily/Winged helix DNA-binding domain"/>
    <property type="match status" value="1"/>
</dbReference>
<dbReference type="SMART" id="SM01043">
    <property type="entry name" value="BTAD"/>
    <property type="match status" value="1"/>
</dbReference>
<evidence type="ECO:0000259" key="6">
    <source>
        <dbReference type="PROSITE" id="PS51755"/>
    </source>
</evidence>
<comment type="caution">
    <text evidence="7">The sequence shown here is derived from an EMBL/GenBank/DDBJ whole genome shotgun (WGS) entry which is preliminary data.</text>
</comment>
<dbReference type="InterPro" id="IPR051677">
    <property type="entry name" value="AfsR-DnrI-RedD_regulator"/>
</dbReference>
<feature type="domain" description="OmpR/PhoB-type" evidence="6">
    <location>
        <begin position="1"/>
        <end position="97"/>
    </location>
</feature>
<protein>
    <submittedName>
        <fullName evidence="7">BTAD domain-containing putative transcriptional regulator</fullName>
    </submittedName>
</protein>
<evidence type="ECO:0000256" key="3">
    <source>
        <dbReference type="ARBA" id="ARBA00023125"/>
    </source>
</evidence>
<organism evidence="7 8">
    <name type="scientific">Nonomuraea mangrovi</name>
    <dbReference type="NCBI Taxonomy" id="2316207"/>
    <lineage>
        <taxon>Bacteria</taxon>
        <taxon>Bacillati</taxon>
        <taxon>Actinomycetota</taxon>
        <taxon>Actinomycetes</taxon>
        <taxon>Streptosporangiales</taxon>
        <taxon>Streptosporangiaceae</taxon>
        <taxon>Nonomuraea</taxon>
    </lineage>
</organism>
<reference evidence="8" key="1">
    <citation type="journal article" date="2019" name="Int. J. Syst. Evol. Microbiol.">
        <title>The Global Catalogue of Microorganisms (GCM) 10K type strain sequencing project: providing services to taxonomists for standard genome sequencing and annotation.</title>
        <authorList>
            <consortium name="The Broad Institute Genomics Platform"/>
            <consortium name="The Broad Institute Genome Sequencing Center for Infectious Disease"/>
            <person name="Wu L."/>
            <person name="Ma J."/>
        </authorList>
    </citation>
    <scope>NUCLEOTIDE SEQUENCE [LARGE SCALE GENOMIC DNA]</scope>
    <source>
        <strain evidence="8">ICMP 6774ER</strain>
    </source>
</reference>